<dbReference type="Proteomes" id="UP000052268">
    <property type="component" value="Unassembled WGS sequence"/>
</dbReference>
<proteinExistence type="predicted"/>
<comment type="caution">
    <text evidence="1">The sequence shown here is derived from an EMBL/GenBank/DDBJ whole genome shotgun (WGS) entry which is preliminary data.</text>
</comment>
<accession>A0A0J7XFV1</accession>
<dbReference type="AlphaFoldDB" id="A0A0J7XFV1"/>
<sequence length="45" mass="5145">MHCHAVYFFAHMRRKAVAWRQLSRRVVGKASQDLDIKSSSLQTAG</sequence>
<evidence type="ECO:0000313" key="2">
    <source>
        <dbReference type="Proteomes" id="UP000052268"/>
    </source>
</evidence>
<protein>
    <submittedName>
        <fullName evidence="1">Uncharacterized protein</fullName>
    </submittedName>
</protein>
<organism evidence="1 2">
    <name type="scientific">Novosphingobium barchaimii LL02</name>
    <dbReference type="NCBI Taxonomy" id="1114963"/>
    <lineage>
        <taxon>Bacteria</taxon>
        <taxon>Pseudomonadati</taxon>
        <taxon>Pseudomonadota</taxon>
        <taxon>Alphaproteobacteria</taxon>
        <taxon>Sphingomonadales</taxon>
        <taxon>Sphingomonadaceae</taxon>
        <taxon>Novosphingobium</taxon>
    </lineage>
</organism>
<keyword evidence="2" id="KW-1185">Reference proteome</keyword>
<gene>
    <name evidence="1" type="ORF">V474_06150</name>
</gene>
<reference evidence="1 2" key="1">
    <citation type="journal article" date="2015" name="G3 (Bethesda)">
        <title>Insights into Ongoing Evolution of the Hexachlorocyclohexane Catabolic Pathway from Comparative Genomics of Ten Sphingomonadaceae Strains.</title>
        <authorList>
            <person name="Pearce S.L."/>
            <person name="Oakeshott J.G."/>
            <person name="Pandey G."/>
        </authorList>
    </citation>
    <scope>NUCLEOTIDE SEQUENCE [LARGE SCALE GENOMIC DNA]</scope>
    <source>
        <strain evidence="1 2">LL02</strain>
    </source>
</reference>
<name>A0A0J7XFV1_9SPHN</name>
<dbReference type="EMBL" id="JACU01000015">
    <property type="protein sequence ID" value="KMS50677.1"/>
    <property type="molecule type" value="Genomic_DNA"/>
</dbReference>
<evidence type="ECO:0000313" key="1">
    <source>
        <dbReference type="EMBL" id="KMS50677.1"/>
    </source>
</evidence>